<dbReference type="AlphaFoldDB" id="A0A7C9LCK1"/>
<evidence type="ECO:0000313" key="3">
    <source>
        <dbReference type="Proteomes" id="UP000482295"/>
    </source>
</evidence>
<keyword evidence="3" id="KW-1185">Reference proteome</keyword>
<evidence type="ECO:0000313" key="2">
    <source>
        <dbReference type="EMBL" id="MUL28512.1"/>
    </source>
</evidence>
<reference evidence="2 3" key="1">
    <citation type="submission" date="2019-09" db="EMBL/GenBank/DDBJ databases">
        <title>Prevotella A2879 sp. nov., isolated from an abscess of a patient.</title>
        <authorList>
            <person name="Buhl M."/>
            <person name="Oberhettinger P."/>
        </authorList>
    </citation>
    <scope>NUCLEOTIDE SEQUENCE [LARGE SCALE GENOMIC DNA]</scope>
    <source>
        <strain evidence="2 3">A2879</strain>
    </source>
</reference>
<protein>
    <submittedName>
        <fullName evidence="2">DUF3987 domain-containing protein</fullName>
    </submittedName>
</protein>
<sequence length="668" mass="75544">MEYSARKKLHIDFRLPLGMTVEEAQQAYGEAIGVPYDKSCITPERFIYVTSIDDEIYRSKEWYQPLDDDDREMYVAAFRGRGLTDDGRTLAYQMSTAEATHTPKEERTHTQPTTCTEKQLRIFDLSREAAGLKDVDINRIGSRHTSLQAILSIAASRLMSEEELLAVVQQRMPEYAKEQDCRQLIHDFYAKYHDDSKIFNATVQRINALAEQEAGEGVSKLETAVTSGLMDDQTFSIPTPKAKPQYVADIENAILRLPALKATLAGVPEGMKIPVLCAIMPLAAAYADSVTVEYCDGKRMQLGLMSVIVGPQASGKSACKEALDTWLEKMNEGDEKARKQEDEWKEKRRNRKANEKAPEDPRVMIRNVPVTISCSTLLKRMKYAQGHTLFSFGEELDTLRKTNGAGSWSQKYDIYRLAFDNGVWGQDYNSDQAESGVVPVAYNFSILGTYGAFKRCFKRDNVENGLSSRIFIAEMPDSTFAPMPLYGEEVEGLSTEVNAAVTMLRASHGIIDTPLLREAIGEWVERKRIEAMADGDIVKDTYRKRAAVIGFRCGVIARLLMGEENEKVLEFARLIAEYILEKQCNFFGEALLCEYKSAEQEMGKYSANGCIFDKLPPVFTINDLQKEKGSTVTRNVINNIIYRWKKSGWIEKKEEGKWMKTTQDKYKV</sequence>
<dbReference type="EMBL" id="VVIQ01000010">
    <property type="protein sequence ID" value="MUL28512.1"/>
    <property type="molecule type" value="Genomic_DNA"/>
</dbReference>
<dbReference type="Proteomes" id="UP000482295">
    <property type="component" value="Unassembled WGS sequence"/>
</dbReference>
<accession>A0A7C9LCK1</accession>
<evidence type="ECO:0000256" key="1">
    <source>
        <dbReference type="SAM" id="MobiDB-lite"/>
    </source>
</evidence>
<feature type="region of interest" description="Disordered" evidence="1">
    <location>
        <begin position="331"/>
        <end position="359"/>
    </location>
</feature>
<name>A0A7C9LCK1_9BACT</name>
<comment type="caution">
    <text evidence="2">The sequence shown here is derived from an EMBL/GenBank/DDBJ whole genome shotgun (WGS) entry which is preliminary data.</text>
</comment>
<gene>
    <name evidence="2" type="ORF">F0475_09410</name>
</gene>
<proteinExistence type="predicted"/>
<organism evidence="2 3">
    <name type="scientific">Prevotella vespertina</name>
    <dbReference type="NCBI Taxonomy" id="2608404"/>
    <lineage>
        <taxon>Bacteria</taxon>
        <taxon>Pseudomonadati</taxon>
        <taxon>Bacteroidota</taxon>
        <taxon>Bacteroidia</taxon>
        <taxon>Bacteroidales</taxon>
        <taxon>Prevotellaceae</taxon>
        <taxon>Prevotella</taxon>
    </lineage>
</organism>